<dbReference type="Proteomes" id="UP000326061">
    <property type="component" value="Chromosome"/>
</dbReference>
<dbReference type="GO" id="GO:0009435">
    <property type="term" value="P:NAD+ biosynthetic process"/>
    <property type="evidence" value="ECO:0007669"/>
    <property type="project" value="InterPro"/>
</dbReference>
<dbReference type="PANTHER" id="PTHR32179:SF4">
    <property type="entry name" value="PYROPHOSPHORYLASE MODD-RELATED"/>
    <property type="match status" value="1"/>
</dbReference>
<protein>
    <recommendedName>
        <fullName evidence="2">Putative pyrophosphorylase ModD</fullName>
    </recommendedName>
</protein>
<dbReference type="InterPro" id="IPR037128">
    <property type="entry name" value="Quinolinate_PRibosylTase_N_sf"/>
</dbReference>
<keyword evidence="4 5" id="KW-0808">Transferase</keyword>
<dbReference type="GO" id="GO:0034213">
    <property type="term" value="P:quinolinate catabolic process"/>
    <property type="evidence" value="ECO:0007669"/>
    <property type="project" value="TreeGrafter"/>
</dbReference>
<dbReference type="InterPro" id="IPR022412">
    <property type="entry name" value="Quinolinate_PRibosylTrfase_N"/>
</dbReference>
<dbReference type="NCBIfam" id="TIGR01334">
    <property type="entry name" value="modD"/>
    <property type="match status" value="1"/>
</dbReference>
<dbReference type="PANTHER" id="PTHR32179">
    <property type="entry name" value="NICOTINATE-NUCLEOTIDE PYROPHOSPHORYLASE [CARBOXYLATING]"/>
    <property type="match status" value="1"/>
</dbReference>
<evidence type="ECO:0000256" key="1">
    <source>
        <dbReference type="ARBA" id="ARBA00009400"/>
    </source>
</evidence>
<gene>
    <name evidence="8" type="primary">modD</name>
    <name evidence="8" type="ORF">FJR47_03255</name>
</gene>
<dbReference type="InterPro" id="IPR006242">
    <property type="entry name" value="ModD"/>
</dbReference>
<feature type="domain" description="Quinolinate phosphoribosyl transferase N-terminal" evidence="7">
    <location>
        <begin position="21"/>
        <end position="104"/>
    </location>
</feature>
<organism evidence="8 9">
    <name type="scientific">Sulfurimonas xiamenensis</name>
    <dbReference type="NCBI Taxonomy" id="2590021"/>
    <lineage>
        <taxon>Bacteria</taxon>
        <taxon>Pseudomonadati</taxon>
        <taxon>Campylobacterota</taxon>
        <taxon>Epsilonproteobacteria</taxon>
        <taxon>Campylobacterales</taxon>
        <taxon>Sulfurimonadaceae</taxon>
        <taxon>Sulfurimonas</taxon>
    </lineage>
</organism>
<evidence type="ECO:0000256" key="3">
    <source>
        <dbReference type="ARBA" id="ARBA00022676"/>
    </source>
</evidence>
<dbReference type="EMBL" id="CP041166">
    <property type="protein sequence ID" value="QFR42971.1"/>
    <property type="molecule type" value="Genomic_DNA"/>
</dbReference>
<feature type="domain" description="Quinolinate phosphoribosyl transferase C-terminal" evidence="6">
    <location>
        <begin position="107"/>
        <end position="270"/>
    </location>
</feature>
<dbReference type="Pfam" id="PF02749">
    <property type="entry name" value="QRPTase_N"/>
    <property type="match status" value="1"/>
</dbReference>
<dbReference type="InterPro" id="IPR027277">
    <property type="entry name" value="NadC/ModD"/>
</dbReference>
<dbReference type="Gene3D" id="3.90.1170.20">
    <property type="entry name" value="Quinolinate phosphoribosyl transferase, N-terminal domain"/>
    <property type="match status" value="1"/>
</dbReference>
<dbReference type="PIRSF" id="PIRSF006250">
    <property type="entry name" value="NadC_ModD"/>
    <property type="match status" value="1"/>
</dbReference>
<dbReference type="InterPro" id="IPR013785">
    <property type="entry name" value="Aldolase_TIM"/>
</dbReference>
<evidence type="ECO:0000256" key="2">
    <source>
        <dbReference type="ARBA" id="ARBA00019205"/>
    </source>
</evidence>
<comment type="similarity">
    <text evidence="1 5">Belongs to the NadC/ModD family.</text>
</comment>
<dbReference type="SUPFAM" id="SSF54675">
    <property type="entry name" value="Nicotinate/Quinolinate PRTase N-terminal domain-like"/>
    <property type="match status" value="1"/>
</dbReference>
<evidence type="ECO:0000313" key="9">
    <source>
        <dbReference type="Proteomes" id="UP000326061"/>
    </source>
</evidence>
<evidence type="ECO:0000313" key="8">
    <source>
        <dbReference type="EMBL" id="QFR42971.1"/>
    </source>
</evidence>
<evidence type="ECO:0000259" key="7">
    <source>
        <dbReference type="Pfam" id="PF02749"/>
    </source>
</evidence>
<proteinExistence type="inferred from homology"/>
<evidence type="ECO:0000256" key="4">
    <source>
        <dbReference type="ARBA" id="ARBA00022679"/>
    </source>
</evidence>
<dbReference type="AlphaFoldDB" id="A0AAJ4A319"/>
<sequence>MINFSDQELWNYIREDISYFDLTTHLLAPAEQKVILSIVTREEIVVACNDDAARIAELLGCKVIAKAQSGIMVKKGSTLLEIYGDGQSIHKAWKVCQVFLEHACALATHAHKMLTKAQSVNPDCEVLVTRKSFPFSKQFSIHALMCGGVMPHRLGVSESVLIFDHHRSLFENHDAFEDALKKIKKRCVENKLVVESQTLDDAKRMLQLGADVIQLDKCSADTASELVAYKNINFPNAAIMAAGGINMQNVADYAKTGVNALVTSALYNSSMSNLTTIWKKI</sequence>
<dbReference type="KEGG" id="suln:FJR47_03255"/>
<accession>A0AAJ4A319</accession>
<dbReference type="InterPro" id="IPR036068">
    <property type="entry name" value="Nicotinate_pribotase-like_C"/>
</dbReference>
<dbReference type="GO" id="GO:0004514">
    <property type="term" value="F:nicotinate-nucleotide diphosphorylase (carboxylating) activity"/>
    <property type="evidence" value="ECO:0007669"/>
    <property type="project" value="InterPro"/>
</dbReference>
<keyword evidence="3 5" id="KW-0328">Glycosyltransferase</keyword>
<dbReference type="Pfam" id="PF01729">
    <property type="entry name" value="QRPTase_C"/>
    <property type="match status" value="1"/>
</dbReference>
<dbReference type="InterPro" id="IPR002638">
    <property type="entry name" value="Quinolinate_PRibosylTrfase_C"/>
</dbReference>
<evidence type="ECO:0000256" key="5">
    <source>
        <dbReference type="PIRNR" id="PIRNR006250"/>
    </source>
</evidence>
<reference evidence="9" key="1">
    <citation type="submission" date="2019-06" db="EMBL/GenBank/DDBJ databases">
        <title>Sulfurimonas gotlandica sp. nov., a chemoautotrophic and psychrotolerant epsilonproteobacterium isolated from a pelagic redoxcline, and an emended description of the genus Sulfurimonas.</title>
        <authorList>
            <person name="Wang S."/>
            <person name="Jiang L."/>
            <person name="Shao Z."/>
        </authorList>
    </citation>
    <scope>NUCLEOTIDE SEQUENCE [LARGE SCALE GENOMIC DNA]</scope>
    <source>
        <strain evidence="9">1-1N</strain>
    </source>
</reference>
<dbReference type="FunFam" id="3.20.20.70:FF:000030">
    <property type="entry name" value="Nicotinate-nucleotide pyrophosphorylase, carboxylating"/>
    <property type="match status" value="1"/>
</dbReference>
<keyword evidence="9" id="KW-1185">Reference proteome</keyword>
<evidence type="ECO:0000259" key="6">
    <source>
        <dbReference type="Pfam" id="PF01729"/>
    </source>
</evidence>
<name>A0AAJ4A319_9BACT</name>
<dbReference type="SUPFAM" id="SSF51690">
    <property type="entry name" value="Nicotinate/Quinolinate PRTase C-terminal domain-like"/>
    <property type="match status" value="1"/>
</dbReference>
<dbReference type="RefSeq" id="WP_152299034.1">
    <property type="nucleotide sequence ID" value="NZ_CP041166.1"/>
</dbReference>
<dbReference type="Gene3D" id="3.20.20.70">
    <property type="entry name" value="Aldolase class I"/>
    <property type="match status" value="1"/>
</dbReference>
<dbReference type="GO" id="GO:0005737">
    <property type="term" value="C:cytoplasm"/>
    <property type="evidence" value="ECO:0007669"/>
    <property type="project" value="TreeGrafter"/>
</dbReference>